<dbReference type="Proteomes" id="UP001145087">
    <property type="component" value="Unassembled WGS sequence"/>
</dbReference>
<dbReference type="InterPro" id="IPR028974">
    <property type="entry name" value="TSP_type-3_rpt"/>
</dbReference>
<dbReference type="EMBL" id="JAPOHD010000066">
    <property type="protein sequence ID" value="MCY1723114.1"/>
    <property type="molecule type" value="Genomic_DNA"/>
</dbReference>
<reference evidence="2" key="1">
    <citation type="submission" date="2022-11" db="EMBL/GenBank/DDBJ databases">
        <title>Marilongibacter aestuarii gen. nov., sp. nov., isolated from tidal flat sediment.</title>
        <authorList>
            <person name="Jiayan W."/>
        </authorList>
    </citation>
    <scope>NUCLEOTIDE SEQUENCE</scope>
    <source>
        <strain evidence="2">Z1-6</strain>
    </source>
</reference>
<feature type="domain" description="Secretion system C-terminal sorting" evidence="1">
    <location>
        <begin position="337"/>
        <end position="411"/>
    </location>
</feature>
<evidence type="ECO:0000259" key="1">
    <source>
        <dbReference type="Pfam" id="PF18962"/>
    </source>
</evidence>
<dbReference type="RefSeq" id="WP_343335440.1">
    <property type="nucleotide sequence ID" value="NZ_JAPOHD010000066.1"/>
</dbReference>
<dbReference type="Pfam" id="PF18962">
    <property type="entry name" value="Por_Secre_tail"/>
    <property type="match status" value="1"/>
</dbReference>
<protein>
    <submittedName>
        <fullName evidence="2">T9SS type A sorting domain-containing protein</fullName>
    </submittedName>
</protein>
<sequence>MKTVHIAAVFAVVHLLCQWVYGFGLNNKSDLCYPFVSYSFSQSIETLTAVNDTIIIAFGCENHIVSGNVMINDIFYPESVWVSNMQSPEAGKLSYDAFGNFNYSPESDFRGEVSIIYRLSAIENDDYYSEGLITIYVENDFDCDEIPDIDDLDDDNDGILDFHEGDLTVDTDGDGIPNCQDIDSDNDGITDFIEWQKENSLISLLICDKNGDGWDDAFDSQTGGTYYEQTDTDMDGIPDYLDMDSDDDGISDFVEAFDIQNNQNPTIKLSNLDFDQDGLDNRCDTIVRTTSRLNSIGSKSPLPDHNKNGIRDWRDPINNNIEGEAQNALGLDSELFVFPNPVINNCTVILPANTDHNGTPYSLKIFNTKGEMVHFELVYNNKNNLPLGKLQNGLYIIRVKIGNTVLSTKLIKSD</sequence>
<dbReference type="AlphaFoldDB" id="A0A9X3F9J9"/>
<dbReference type="InterPro" id="IPR026444">
    <property type="entry name" value="Secre_tail"/>
</dbReference>
<dbReference type="GO" id="GO:0005509">
    <property type="term" value="F:calcium ion binding"/>
    <property type="evidence" value="ECO:0007669"/>
    <property type="project" value="InterPro"/>
</dbReference>
<dbReference type="Gene3D" id="4.10.1080.10">
    <property type="entry name" value="TSP type-3 repeat"/>
    <property type="match status" value="1"/>
</dbReference>
<dbReference type="NCBIfam" id="TIGR04183">
    <property type="entry name" value="Por_Secre_tail"/>
    <property type="match status" value="1"/>
</dbReference>
<gene>
    <name evidence="2" type="ORF">OU798_22390</name>
</gene>
<accession>A0A9X3F9J9</accession>
<proteinExistence type="predicted"/>
<dbReference type="SUPFAM" id="SSF103647">
    <property type="entry name" value="TSP type-3 repeat"/>
    <property type="match status" value="2"/>
</dbReference>
<evidence type="ECO:0000313" key="3">
    <source>
        <dbReference type="Proteomes" id="UP001145087"/>
    </source>
</evidence>
<organism evidence="2 3">
    <name type="scientific">Draconibacterium aestuarii</name>
    <dbReference type="NCBI Taxonomy" id="2998507"/>
    <lineage>
        <taxon>Bacteria</taxon>
        <taxon>Pseudomonadati</taxon>
        <taxon>Bacteroidota</taxon>
        <taxon>Bacteroidia</taxon>
        <taxon>Marinilabiliales</taxon>
        <taxon>Prolixibacteraceae</taxon>
        <taxon>Draconibacterium</taxon>
    </lineage>
</organism>
<keyword evidence="3" id="KW-1185">Reference proteome</keyword>
<name>A0A9X3F9J9_9BACT</name>
<evidence type="ECO:0000313" key="2">
    <source>
        <dbReference type="EMBL" id="MCY1723114.1"/>
    </source>
</evidence>
<comment type="caution">
    <text evidence="2">The sequence shown here is derived from an EMBL/GenBank/DDBJ whole genome shotgun (WGS) entry which is preliminary data.</text>
</comment>